<name>A0ABW3LRM3_9BACI</name>
<dbReference type="InterPro" id="IPR011009">
    <property type="entry name" value="Kinase-like_dom_sf"/>
</dbReference>
<comment type="caution">
    <text evidence="1">The sequence shown here is derived from an EMBL/GenBank/DDBJ whole genome shotgun (WGS) entry which is preliminary data.</text>
</comment>
<dbReference type="Pfam" id="PF02958">
    <property type="entry name" value="EcKL"/>
    <property type="match status" value="1"/>
</dbReference>
<evidence type="ECO:0000313" key="2">
    <source>
        <dbReference type="Proteomes" id="UP001597040"/>
    </source>
</evidence>
<evidence type="ECO:0000313" key="1">
    <source>
        <dbReference type="EMBL" id="MFD1040625.1"/>
    </source>
</evidence>
<evidence type="ECO:0008006" key="3">
    <source>
        <dbReference type="Google" id="ProtNLM"/>
    </source>
</evidence>
<dbReference type="InterPro" id="IPR004119">
    <property type="entry name" value="EcKL"/>
</dbReference>
<accession>A0ABW3LRM3</accession>
<organism evidence="1 2">
    <name type="scientific">Virgibacillus byunsanensis</name>
    <dbReference type="NCBI Taxonomy" id="570945"/>
    <lineage>
        <taxon>Bacteria</taxon>
        <taxon>Bacillati</taxon>
        <taxon>Bacillota</taxon>
        <taxon>Bacilli</taxon>
        <taxon>Bacillales</taxon>
        <taxon>Bacillaceae</taxon>
        <taxon>Virgibacillus</taxon>
    </lineage>
</organism>
<protein>
    <recommendedName>
        <fullName evidence="3">Aminoglycoside phosphotransferase domain-containing protein</fullName>
    </recommendedName>
</protein>
<keyword evidence="2" id="KW-1185">Reference proteome</keyword>
<dbReference type="Gene3D" id="3.90.1200.10">
    <property type="match status" value="1"/>
</dbReference>
<reference evidence="2" key="1">
    <citation type="journal article" date="2019" name="Int. J. Syst. Evol. Microbiol.">
        <title>The Global Catalogue of Microorganisms (GCM) 10K type strain sequencing project: providing services to taxonomists for standard genome sequencing and annotation.</title>
        <authorList>
            <consortium name="The Broad Institute Genomics Platform"/>
            <consortium name="The Broad Institute Genome Sequencing Center for Infectious Disease"/>
            <person name="Wu L."/>
            <person name="Ma J."/>
        </authorList>
    </citation>
    <scope>NUCLEOTIDE SEQUENCE [LARGE SCALE GENOMIC DNA]</scope>
    <source>
        <strain evidence="2">CCUG 56754</strain>
    </source>
</reference>
<gene>
    <name evidence="1" type="ORF">ACFQ3N_19885</name>
</gene>
<dbReference type="EMBL" id="JBHTKJ010000074">
    <property type="protein sequence ID" value="MFD1040625.1"/>
    <property type="molecule type" value="Genomic_DNA"/>
</dbReference>
<proteinExistence type="predicted"/>
<sequence length="401" mass="49003">MDTRNKKYDYIQVRNKLYVNIEQSLVSLFFNLYYKSRPLTFLERKTRYRFINISNPLVRLIRVVGIVFLFHKQKNKYNKKREFVNVFPSKFYGTFLMKLRQKEYKIINLKKMEVTTVFPEHFTLIEVKKKLGILRKAASCQLAPNILQSSLKERYVKEEYINLKRPSYNLYEYERFNSEIVPILTKISSTEIPKVAIVQNYLEDITTEFYSLIRRYYKTTNTANYNFRKIEDYFLYIRMKLLNRAKKEEFLLVFSHGDFWEGNILNNSNMHYVIDWNTLDQRSCYFDFYFFMFSHASQTDKHLRINHLIKRLPSTYNLLHKELLKQSHLSSKHKSRLIDKTGIYLNLFYIEYIYLKTKEIIIDETDHIKEFNRWVELFQEYEQKIPNLEKQEYILKPEKYI</sequence>
<dbReference type="Proteomes" id="UP001597040">
    <property type="component" value="Unassembled WGS sequence"/>
</dbReference>
<dbReference type="SUPFAM" id="SSF56112">
    <property type="entry name" value="Protein kinase-like (PK-like)"/>
    <property type="match status" value="1"/>
</dbReference>